<dbReference type="SMART" id="SM00382">
    <property type="entry name" value="AAA"/>
    <property type="match status" value="1"/>
</dbReference>
<dbReference type="PANTHER" id="PTHR24221:SF654">
    <property type="entry name" value="ATP-BINDING CASSETTE SUB-FAMILY B MEMBER 6"/>
    <property type="match status" value="1"/>
</dbReference>
<dbReference type="InterPro" id="IPR011527">
    <property type="entry name" value="ABC1_TM_dom"/>
</dbReference>
<dbReference type="GO" id="GO:0016887">
    <property type="term" value="F:ATP hydrolysis activity"/>
    <property type="evidence" value="ECO:0007669"/>
    <property type="project" value="InterPro"/>
</dbReference>
<dbReference type="GO" id="GO:0005886">
    <property type="term" value="C:plasma membrane"/>
    <property type="evidence" value="ECO:0007669"/>
    <property type="project" value="UniProtKB-SubCell"/>
</dbReference>
<dbReference type="AlphaFoldDB" id="A0A248JUE9"/>
<dbReference type="GO" id="GO:0140359">
    <property type="term" value="F:ABC-type transporter activity"/>
    <property type="evidence" value="ECO:0007669"/>
    <property type="project" value="InterPro"/>
</dbReference>
<evidence type="ECO:0000313" key="16">
    <source>
        <dbReference type="Proteomes" id="UP000197153"/>
    </source>
</evidence>
<evidence type="ECO:0000256" key="5">
    <source>
        <dbReference type="ARBA" id="ARBA00022741"/>
    </source>
</evidence>
<dbReference type="Gene3D" id="3.40.50.300">
    <property type="entry name" value="P-loop containing nucleotide triphosphate hydrolases"/>
    <property type="match status" value="1"/>
</dbReference>
<evidence type="ECO:0000256" key="3">
    <source>
        <dbReference type="ARBA" id="ARBA00022475"/>
    </source>
</evidence>
<dbReference type="PROSITE" id="PS50929">
    <property type="entry name" value="ABC_TM1F"/>
    <property type="match status" value="1"/>
</dbReference>
<dbReference type="EMBL" id="CP022111">
    <property type="protein sequence ID" value="ASG22343.1"/>
    <property type="molecule type" value="Genomic_DNA"/>
</dbReference>
<sequence length="720" mass="76266">MAARPRPVPTVFQMEAAECGAACLAMVLAHHGKWVPLPELREACGVSRDGSRASNIVRAARAYGLEAKGFRCEPHHLADIAMPCIVFVDLSHYVVLEGMTGGRVQLNDPAAGRRVLTAAEFDALFSGIVLTFQTGADFRRSGDVPSAWRDIAALVAGTHGPLALAMLAGVALILPGLVVPAATQVFVDYYLVQGQADWGVPLLGVLLATAVVQWGLTGLQNSLLVRLHTRIAILAAGRMVWRMLRLPVRFFGQRHAGALAGRVDLARPLGLQAAEQPVKAALALASSVFFTLAMLLYSPILTLVTLLAAAIPIAALALTQRRLEERVRKAGMAAIKVHGRAVQGIGMVETLKASGTDDVFFGQWAGLLAALVRDRQAAGRIEALLGAVPDGVMLLNRGLVLALSAGFVIAGSMTVGELAAFQTLITAFAAALSTLMRQVTSLKQVRSPLDQLADVATTPLAWEFAGDRPDAPAAPTVRDGAKLSGALAVRDLTFGYTPQGEAVVKGVDLDIAPGARVALVGASGSGKSTVGRLVAGLFDPLGGDILLDGHPLRAVPRDRLRASLAMVDQDILLFEGTVRDNLTLWDEAVPEARIIRAAKDAMIHDDIVARVGGYGGRVEEAGRNWSGGQRQRLEIARALVMEPSLLILDEATSALDPTIEQALMDNVRRRGCACLIIAHRLSAIRDCDEIIVLKDGRVLERGGHEALMAAGGAYRQLVES</sequence>
<feature type="domain" description="ABC transmembrane type-1" evidence="13">
    <location>
        <begin position="163"/>
        <end position="444"/>
    </location>
</feature>
<evidence type="ECO:0000259" key="12">
    <source>
        <dbReference type="PROSITE" id="PS50893"/>
    </source>
</evidence>
<keyword evidence="16" id="KW-1185">Reference proteome</keyword>
<dbReference type="InterPro" id="IPR003439">
    <property type="entry name" value="ABC_transporter-like_ATP-bd"/>
</dbReference>
<keyword evidence="5" id="KW-0547">Nucleotide-binding</keyword>
<keyword evidence="6" id="KW-0067">ATP-binding</keyword>
<evidence type="ECO:0000256" key="2">
    <source>
        <dbReference type="ARBA" id="ARBA00022448"/>
    </source>
</evidence>
<evidence type="ECO:0000256" key="6">
    <source>
        <dbReference type="ARBA" id="ARBA00022840"/>
    </source>
</evidence>
<gene>
    <name evidence="15" type="ORF">Y958_15425</name>
</gene>
<dbReference type="RefSeq" id="WP_088874016.1">
    <property type="nucleotide sequence ID" value="NZ_CP022111.1"/>
</dbReference>
<dbReference type="Pfam" id="PF00664">
    <property type="entry name" value="ABC_membrane"/>
    <property type="match status" value="1"/>
</dbReference>
<dbReference type="SUPFAM" id="SSF90123">
    <property type="entry name" value="ABC transporter transmembrane region"/>
    <property type="match status" value="1"/>
</dbReference>
<evidence type="ECO:0000256" key="8">
    <source>
        <dbReference type="ARBA" id="ARBA00022989"/>
    </source>
</evidence>
<feature type="transmembrane region" description="Helical" evidence="11">
    <location>
        <begin position="296"/>
        <end position="319"/>
    </location>
</feature>
<keyword evidence="4 11" id="KW-0812">Transmembrane</keyword>
<feature type="domain" description="ABC transporter" evidence="12">
    <location>
        <begin position="487"/>
        <end position="720"/>
    </location>
</feature>
<dbReference type="Pfam" id="PF03412">
    <property type="entry name" value="Peptidase_C39"/>
    <property type="match status" value="1"/>
</dbReference>
<protein>
    <submittedName>
        <fullName evidence="15">NHLP family bacteriocin export ABC transporter peptidase/permease/ATPase subunit</fullName>
    </submittedName>
</protein>
<evidence type="ECO:0000256" key="9">
    <source>
        <dbReference type="ARBA" id="ARBA00023136"/>
    </source>
</evidence>
<feature type="domain" description="Peptidase C39" evidence="14">
    <location>
        <begin position="13"/>
        <end position="132"/>
    </location>
</feature>
<evidence type="ECO:0000313" key="15">
    <source>
        <dbReference type="EMBL" id="ASG22343.1"/>
    </source>
</evidence>
<dbReference type="KEGG" id="nao:Y958_15425"/>
<evidence type="ECO:0000256" key="1">
    <source>
        <dbReference type="ARBA" id="ARBA00004651"/>
    </source>
</evidence>
<dbReference type="Pfam" id="PF00005">
    <property type="entry name" value="ABC_tran"/>
    <property type="match status" value="1"/>
</dbReference>
<proteinExistence type="predicted"/>
<keyword evidence="9 11" id="KW-0472">Membrane</keyword>
<dbReference type="GO" id="GO:0034040">
    <property type="term" value="F:ATPase-coupled lipid transmembrane transporter activity"/>
    <property type="evidence" value="ECO:0007669"/>
    <property type="project" value="TreeGrafter"/>
</dbReference>
<dbReference type="InterPro" id="IPR005074">
    <property type="entry name" value="Peptidase_C39"/>
</dbReference>
<dbReference type="PROSITE" id="PS50893">
    <property type="entry name" value="ABC_TRANSPORTER_2"/>
    <property type="match status" value="1"/>
</dbReference>
<dbReference type="GO" id="GO:0043213">
    <property type="term" value="P:bacteriocin transport"/>
    <property type="evidence" value="ECO:0007669"/>
    <property type="project" value="UniProtKB-KW"/>
</dbReference>
<keyword evidence="10" id="KW-0080">Bacteriocin transport</keyword>
<feature type="transmembrane region" description="Helical" evidence="11">
    <location>
        <begin position="394"/>
        <end position="413"/>
    </location>
</feature>
<dbReference type="Gene3D" id="3.90.70.10">
    <property type="entry name" value="Cysteine proteinases"/>
    <property type="match status" value="1"/>
</dbReference>
<dbReference type="GO" id="GO:0005524">
    <property type="term" value="F:ATP binding"/>
    <property type="evidence" value="ECO:0007669"/>
    <property type="project" value="UniProtKB-KW"/>
</dbReference>
<dbReference type="PANTHER" id="PTHR24221">
    <property type="entry name" value="ATP-BINDING CASSETTE SUB-FAMILY B"/>
    <property type="match status" value="1"/>
</dbReference>
<dbReference type="GO" id="GO:0008233">
    <property type="term" value="F:peptidase activity"/>
    <property type="evidence" value="ECO:0007669"/>
    <property type="project" value="InterPro"/>
</dbReference>
<name>A0A248JUE9_9PROT</name>
<dbReference type="PROSITE" id="PS50990">
    <property type="entry name" value="PEPTIDASE_C39"/>
    <property type="match status" value="1"/>
</dbReference>
<dbReference type="InterPro" id="IPR003593">
    <property type="entry name" value="AAA+_ATPase"/>
</dbReference>
<evidence type="ECO:0000259" key="13">
    <source>
        <dbReference type="PROSITE" id="PS50929"/>
    </source>
</evidence>
<dbReference type="SUPFAM" id="SSF52540">
    <property type="entry name" value="P-loop containing nucleoside triphosphate hydrolases"/>
    <property type="match status" value="1"/>
</dbReference>
<evidence type="ECO:0000256" key="11">
    <source>
        <dbReference type="SAM" id="Phobius"/>
    </source>
</evidence>
<feature type="transmembrane region" description="Helical" evidence="11">
    <location>
        <begin position="162"/>
        <end position="186"/>
    </location>
</feature>
<dbReference type="FunFam" id="3.40.50.300:FF:000299">
    <property type="entry name" value="ABC transporter ATP-binding protein/permease"/>
    <property type="match status" value="1"/>
</dbReference>
<evidence type="ECO:0000256" key="7">
    <source>
        <dbReference type="ARBA" id="ARBA00022927"/>
    </source>
</evidence>
<dbReference type="InterPro" id="IPR039421">
    <property type="entry name" value="Type_1_exporter"/>
</dbReference>
<dbReference type="InterPro" id="IPR027417">
    <property type="entry name" value="P-loop_NTPase"/>
</dbReference>
<dbReference type="GO" id="GO:0015031">
    <property type="term" value="P:protein transport"/>
    <property type="evidence" value="ECO:0007669"/>
    <property type="project" value="UniProtKB-KW"/>
</dbReference>
<organism evidence="15 16">
    <name type="scientific">Nitrospirillum viridazoti CBAmc</name>
    <dbReference type="NCBI Taxonomy" id="1441467"/>
    <lineage>
        <taxon>Bacteria</taxon>
        <taxon>Pseudomonadati</taxon>
        <taxon>Pseudomonadota</taxon>
        <taxon>Alphaproteobacteria</taxon>
        <taxon>Rhodospirillales</taxon>
        <taxon>Azospirillaceae</taxon>
        <taxon>Nitrospirillum</taxon>
        <taxon>Nitrospirillum viridazoti</taxon>
    </lineage>
</organism>
<feature type="transmembrane region" description="Helical" evidence="11">
    <location>
        <begin position="198"/>
        <end position="216"/>
    </location>
</feature>
<dbReference type="NCBIfam" id="TIGR03796">
    <property type="entry name" value="NHLM_micro_ABC1"/>
    <property type="match status" value="1"/>
</dbReference>
<keyword evidence="2" id="KW-0813">Transport</keyword>
<comment type="subcellular location">
    <subcellularLocation>
        <location evidence="1">Cell membrane</location>
        <topology evidence="1">Multi-pass membrane protein</topology>
    </subcellularLocation>
</comment>
<keyword evidence="3" id="KW-1003">Cell membrane</keyword>
<dbReference type="Gene3D" id="1.20.1560.10">
    <property type="entry name" value="ABC transporter type 1, transmembrane domain"/>
    <property type="match status" value="1"/>
</dbReference>
<dbReference type="GO" id="GO:0006508">
    <property type="term" value="P:proteolysis"/>
    <property type="evidence" value="ECO:0007669"/>
    <property type="project" value="InterPro"/>
</dbReference>
<dbReference type="InterPro" id="IPR022514">
    <property type="entry name" value="NHPM_micro_ABC1"/>
</dbReference>
<keyword evidence="7" id="KW-0653">Protein transport</keyword>
<dbReference type="Proteomes" id="UP000197153">
    <property type="component" value="Chromosome 2"/>
</dbReference>
<evidence type="ECO:0000259" key="14">
    <source>
        <dbReference type="PROSITE" id="PS50990"/>
    </source>
</evidence>
<evidence type="ECO:0000256" key="10">
    <source>
        <dbReference type="ARBA" id="ARBA00043264"/>
    </source>
</evidence>
<dbReference type="InterPro" id="IPR036640">
    <property type="entry name" value="ABC1_TM_sf"/>
</dbReference>
<accession>A0A248JUE9</accession>
<evidence type="ECO:0000256" key="4">
    <source>
        <dbReference type="ARBA" id="ARBA00022692"/>
    </source>
</evidence>
<keyword evidence="8 11" id="KW-1133">Transmembrane helix</keyword>
<reference evidence="15 16" key="1">
    <citation type="submission" date="2017-06" db="EMBL/GenBank/DDBJ databases">
        <title>Complete genome sequence of Nitrospirillum amazonense strain CBAmC, an endophytic nitrogen-fixing and plant growth-promoting bacterium, isolated from sugarcane.</title>
        <authorList>
            <person name="Schwab S."/>
            <person name="dos Santos Teixeira K.R."/>
            <person name="Simoes Araujo J.L."/>
            <person name="Soares Vidal M."/>
            <person name="Borges de Freitas H.R."/>
            <person name="Rivello Crivelaro A.L."/>
            <person name="Bueno de Camargo Nunes A."/>
            <person name="dos Santos C.M."/>
            <person name="Palmeira da Silva Rosa D."/>
            <person name="da Silva Padilha D."/>
            <person name="da Silva E."/>
            <person name="Araujo Terra L."/>
            <person name="Soares Mendes V."/>
            <person name="Farinelli L."/>
            <person name="Magalhaes Cruz L."/>
            <person name="Baldani J.I."/>
        </authorList>
    </citation>
    <scope>NUCLEOTIDE SEQUENCE [LARGE SCALE GENOMIC DNA]</scope>
    <source>
        <strain evidence="15 16">CBAmC</strain>
    </source>
</reference>